<evidence type="ECO:0000313" key="1">
    <source>
        <dbReference type="EMBL" id="GAA4444718.1"/>
    </source>
</evidence>
<dbReference type="EMBL" id="BAABEY010000032">
    <property type="protein sequence ID" value="GAA4444718.1"/>
    <property type="molecule type" value="Genomic_DNA"/>
</dbReference>
<protein>
    <recommendedName>
        <fullName evidence="3">DUF6089 domain-containing protein</fullName>
    </recommendedName>
</protein>
<comment type="caution">
    <text evidence="1">The sequence shown here is derived from an EMBL/GenBank/DDBJ whole genome shotgun (WGS) entry which is preliminary data.</text>
</comment>
<dbReference type="RefSeq" id="WP_345031621.1">
    <property type="nucleotide sequence ID" value="NZ_BAABEY010000032.1"/>
</dbReference>
<name>A0ABP8M7L7_9BACT</name>
<evidence type="ECO:0000313" key="2">
    <source>
        <dbReference type="Proteomes" id="UP001501508"/>
    </source>
</evidence>
<evidence type="ECO:0008006" key="3">
    <source>
        <dbReference type="Google" id="ProtNLM"/>
    </source>
</evidence>
<keyword evidence="2" id="KW-1185">Reference proteome</keyword>
<sequence>MKVVFGKAEKKIQFTRIVAWAVGFWAFAIGNQALGQGYRNQFVPYSTVGFGIGTANYYGDFAPYRRVIGSTFRMMRWSVTGEYTRHFSPRFAARASLSWIRIAGDDYTMNKSGNANQSFFIRNLHFRNDVKELAAVGIYKLTPDGRSYDRRPQFGAYLFGGIAVFAHNPKARLPVEAGSTEKQRWVALQPLGTEGQGREGQEKLYSLVKLAIPVGVGLRYKINPKFDIAAELGFRFTTTDYLDDVSKPYPDPSVWASGADPAQARQMSLRAFEVNPARFPKRDRTALLREYLGLTEAEDPYAQLRADPSLVTRGNNSKQRDSYMTGTIKLIYVLGPSVKCPPLK</sequence>
<dbReference type="Proteomes" id="UP001501508">
    <property type="component" value="Unassembled WGS sequence"/>
</dbReference>
<accession>A0ABP8M7L7</accession>
<organism evidence="1 2">
    <name type="scientific">Ravibacter arvi</name>
    <dbReference type="NCBI Taxonomy" id="2051041"/>
    <lineage>
        <taxon>Bacteria</taxon>
        <taxon>Pseudomonadati</taxon>
        <taxon>Bacteroidota</taxon>
        <taxon>Cytophagia</taxon>
        <taxon>Cytophagales</taxon>
        <taxon>Spirosomataceae</taxon>
        <taxon>Ravibacter</taxon>
    </lineage>
</organism>
<proteinExistence type="predicted"/>
<reference evidence="2" key="1">
    <citation type="journal article" date="2019" name="Int. J. Syst. Evol. Microbiol.">
        <title>The Global Catalogue of Microorganisms (GCM) 10K type strain sequencing project: providing services to taxonomists for standard genome sequencing and annotation.</title>
        <authorList>
            <consortium name="The Broad Institute Genomics Platform"/>
            <consortium name="The Broad Institute Genome Sequencing Center for Infectious Disease"/>
            <person name="Wu L."/>
            <person name="Ma J."/>
        </authorList>
    </citation>
    <scope>NUCLEOTIDE SEQUENCE [LARGE SCALE GENOMIC DNA]</scope>
    <source>
        <strain evidence="2">JCM 31920</strain>
    </source>
</reference>
<gene>
    <name evidence="1" type="ORF">GCM10023091_35340</name>
</gene>